<protein>
    <submittedName>
        <fullName evidence="1">Uncharacterized protein</fullName>
    </submittedName>
</protein>
<comment type="caution">
    <text evidence="1">The sequence shown here is derived from an EMBL/GenBank/DDBJ whole genome shotgun (WGS) entry which is preliminary data.</text>
</comment>
<gene>
    <name evidence="1" type="ORF">PN36_17275</name>
</gene>
<dbReference type="Proteomes" id="UP000030428">
    <property type="component" value="Unassembled WGS sequence"/>
</dbReference>
<accession>A0A0A6RQZ8</accession>
<evidence type="ECO:0000313" key="1">
    <source>
        <dbReference type="EMBL" id="KHD06296.2"/>
    </source>
</evidence>
<organism evidence="1 2">
    <name type="scientific">Candidatus Thiomargarita nelsonii</name>
    <dbReference type="NCBI Taxonomy" id="1003181"/>
    <lineage>
        <taxon>Bacteria</taxon>
        <taxon>Pseudomonadati</taxon>
        <taxon>Pseudomonadota</taxon>
        <taxon>Gammaproteobacteria</taxon>
        <taxon>Thiotrichales</taxon>
        <taxon>Thiotrichaceae</taxon>
        <taxon>Thiomargarita</taxon>
    </lineage>
</organism>
<dbReference type="AlphaFoldDB" id="A0A0A6RQZ8"/>
<keyword evidence="2" id="KW-1185">Reference proteome</keyword>
<proteinExistence type="predicted"/>
<reference evidence="1 2" key="1">
    <citation type="journal article" date="2016" name="Front. Microbiol.">
        <title>Single-Cell (Meta-)Genomics of a Dimorphic Candidatus Thiomargarita nelsonii Reveals Genomic Plasticity.</title>
        <authorList>
            <person name="Flood B.E."/>
            <person name="Fliss P."/>
            <person name="Jones D.S."/>
            <person name="Dick G.J."/>
            <person name="Jain S."/>
            <person name="Kaster A.K."/>
            <person name="Winkel M."/>
            <person name="Mussmann M."/>
            <person name="Bailey J."/>
        </authorList>
    </citation>
    <scope>NUCLEOTIDE SEQUENCE [LARGE SCALE GENOMIC DNA]</scope>
    <source>
        <strain evidence="1">Hydrate Ridge</strain>
    </source>
</reference>
<evidence type="ECO:0000313" key="2">
    <source>
        <dbReference type="Proteomes" id="UP000030428"/>
    </source>
</evidence>
<name>A0A0A6RQZ8_9GAMM</name>
<dbReference type="EMBL" id="JSZA02000066">
    <property type="protein sequence ID" value="KHD06296.2"/>
    <property type="molecule type" value="Genomic_DNA"/>
</dbReference>
<sequence>MDVQNKFWTPNYFNIMYSIDDPMFALILRFVGHNQKIFFCNQNFIKKQLKAIQEHIEKFPPEEKELRAIEWIEKCARQYRKIWEKEIITDAFSKEKCPDCPLSEINNLKICRIHDQWLKLFQQYAINEIDSKQYIESNLKLLAEHKEHLKIKLSELK</sequence>